<dbReference type="Proteomes" id="UP001431783">
    <property type="component" value="Unassembled WGS sequence"/>
</dbReference>
<sequence>MGVSSLSMRYISFAITSHGSSVFAFYLDQIRSVCQCTIIFTYIISGNGSGQTYRVRCSRPAFTHSLKAISTHDMSNYRSVGAWLKELRENIEYYEPLSIYTSPSYEEQIADDEQHPVLCKLEHDTKNFARKRLSDDYENIWDSGFALPVYFAEERIISVFLCESVEDLKVPPVKYETVDFEFGGDVMLWRQELRFDCQEEESILESEVIMTLFFFLFFLEQDVSSFDNTEI</sequence>
<dbReference type="AlphaFoldDB" id="A0AAW1VF85"/>
<evidence type="ECO:0000313" key="1">
    <source>
        <dbReference type="EMBL" id="KAK9892393.1"/>
    </source>
</evidence>
<reference evidence="1 2" key="1">
    <citation type="submission" date="2023-03" db="EMBL/GenBank/DDBJ databases">
        <title>Genome insight into feeding habits of ladybird beetles.</title>
        <authorList>
            <person name="Li H.-S."/>
            <person name="Huang Y.-H."/>
            <person name="Pang H."/>
        </authorList>
    </citation>
    <scope>NUCLEOTIDE SEQUENCE [LARGE SCALE GENOMIC DNA]</scope>
    <source>
        <strain evidence="1">SYSU_2023b</strain>
        <tissue evidence="1">Whole body</tissue>
    </source>
</reference>
<keyword evidence="2" id="KW-1185">Reference proteome</keyword>
<protein>
    <submittedName>
        <fullName evidence="1">Uncharacterized protein</fullName>
    </submittedName>
</protein>
<name>A0AAW1VF85_9CUCU</name>
<dbReference type="EMBL" id="JARQZJ010000134">
    <property type="protein sequence ID" value="KAK9892393.1"/>
    <property type="molecule type" value="Genomic_DNA"/>
</dbReference>
<evidence type="ECO:0000313" key="2">
    <source>
        <dbReference type="Proteomes" id="UP001431783"/>
    </source>
</evidence>
<organism evidence="1 2">
    <name type="scientific">Henosepilachna vigintioctopunctata</name>
    <dbReference type="NCBI Taxonomy" id="420089"/>
    <lineage>
        <taxon>Eukaryota</taxon>
        <taxon>Metazoa</taxon>
        <taxon>Ecdysozoa</taxon>
        <taxon>Arthropoda</taxon>
        <taxon>Hexapoda</taxon>
        <taxon>Insecta</taxon>
        <taxon>Pterygota</taxon>
        <taxon>Neoptera</taxon>
        <taxon>Endopterygota</taxon>
        <taxon>Coleoptera</taxon>
        <taxon>Polyphaga</taxon>
        <taxon>Cucujiformia</taxon>
        <taxon>Coccinelloidea</taxon>
        <taxon>Coccinellidae</taxon>
        <taxon>Epilachninae</taxon>
        <taxon>Epilachnini</taxon>
        <taxon>Henosepilachna</taxon>
    </lineage>
</organism>
<gene>
    <name evidence="1" type="ORF">WA026_019844</name>
</gene>
<accession>A0AAW1VF85</accession>
<proteinExistence type="predicted"/>
<comment type="caution">
    <text evidence="1">The sequence shown here is derived from an EMBL/GenBank/DDBJ whole genome shotgun (WGS) entry which is preliminary data.</text>
</comment>